<comment type="caution">
    <text evidence="2">The sequence shown here is derived from an EMBL/GenBank/DDBJ whole genome shotgun (WGS) entry which is preliminary data.</text>
</comment>
<dbReference type="Proteomes" id="UP000011744">
    <property type="component" value="Unassembled WGS sequence"/>
</dbReference>
<dbReference type="PATRIC" id="fig|1244869.3.peg.2016"/>
<reference evidence="2 3" key="1">
    <citation type="journal article" date="2014" name="Genome Announc.">
        <title>Draft Genome Sequence of Magnetospirillum sp. Strain SO-1, a Freshwater Magnetotactic Bacterium Isolated from the Ol'khovka River, Russia.</title>
        <authorList>
            <person name="Grouzdev D.S."/>
            <person name="Dziuba M.V."/>
            <person name="Sukhacheva M.S."/>
            <person name="Mardanov A.V."/>
            <person name="Beletskiy A.V."/>
            <person name="Kuznetsov B.B."/>
            <person name="Skryabin K.G."/>
        </authorList>
    </citation>
    <scope>NUCLEOTIDE SEQUENCE [LARGE SCALE GENOMIC DNA]</scope>
    <source>
        <strain evidence="2 3">SO-1</strain>
    </source>
</reference>
<protein>
    <submittedName>
        <fullName evidence="2">Uncharacterized protein</fullName>
    </submittedName>
</protein>
<name>M3ACA8_9PROT</name>
<evidence type="ECO:0000256" key="1">
    <source>
        <dbReference type="SAM" id="SignalP"/>
    </source>
</evidence>
<dbReference type="eggNOG" id="ENOG5031BUJ">
    <property type="taxonomic scope" value="Bacteria"/>
</dbReference>
<dbReference type="OrthoDB" id="5796101at2"/>
<evidence type="ECO:0000313" key="3">
    <source>
        <dbReference type="Proteomes" id="UP000011744"/>
    </source>
</evidence>
<dbReference type="RefSeq" id="WP_008616943.1">
    <property type="nucleotide sequence ID" value="NZ_AONQ01000022.1"/>
</dbReference>
<sequence length="133" mass="13345">MITIRKLSATIVAAGALALFVLPAAAGDVKQQAATAAAHAGMAAASAEMKMVKGHLQHVINCLVGPAGEGFDPAQANPCKDQGFGAIPDAPMDKMPALQAALKMAKEGAAEPDLAKAREKAAATQAALGKISM</sequence>
<accession>M3ACA8</accession>
<keyword evidence="3" id="KW-1185">Reference proteome</keyword>
<dbReference type="EMBL" id="AONQ01000022">
    <property type="protein sequence ID" value="EME70124.1"/>
    <property type="molecule type" value="Genomic_DNA"/>
</dbReference>
<proteinExistence type="predicted"/>
<organism evidence="2 3">
    <name type="scientific">Paramagnetospirillum caucaseum</name>
    <dbReference type="NCBI Taxonomy" id="1244869"/>
    <lineage>
        <taxon>Bacteria</taxon>
        <taxon>Pseudomonadati</taxon>
        <taxon>Pseudomonadota</taxon>
        <taxon>Alphaproteobacteria</taxon>
        <taxon>Rhodospirillales</taxon>
        <taxon>Magnetospirillaceae</taxon>
        <taxon>Paramagnetospirillum</taxon>
    </lineage>
</organism>
<feature type="chain" id="PRO_5004031184" evidence="1">
    <location>
        <begin position="27"/>
        <end position="133"/>
    </location>
</feature>
<keyword evidence="1" id="KW-0732">Signal</keyword>
<gene>
    <name evidence="2" type="ORF">H261_09974</name>
</gene>
<dbReference type="AlphaFoldDB" id="M3ACA8"/>
<evidence type="ECO:0000313" key="2">
    <source>
        <dbReference type="EMBL" id="EME70124.1"/>
    </source>
</evidence>
<feature type="signal peptide" evidence="1">
    <location>
        <begin position="1"/>
        <end position="26"/>
    </location>
</feature>